<dbReference type="AlphaFoldDB" id="A0A068S052"/>
<dbReference type="InterPro" id="IPR003689">
    <property type="entry name" value="ZIP"/>
</dbReference>
<dbReference type="PANTHER" id="PTHR16950">
    <property type="entry name" value="ZINC TRANSPORTER SLC39A7 HISTIDINE-RICH MEMBRANE PROTEIN KE4"/>
    <property type="match status" value="1"/>
</dbReference>
<keyword evidence="3 6" id="KW-1133">Transmembrane helix</keyword>
<feature type="transmembrane region" description="Helical" evidence="6">
    <location>
        <begin position="245"/>
        <end position="266"/>
    </location>
</feature>
<organism evidence="7 8">
    <name type="scientific">Lichtheimia corymbifera JMRC:FSU:9682</name>
    <dbReference type="NCBI Taxonomy" id="1263082"/>
    <lineage>
        <taxon>Eukaryota</taxon>
        <taxon>Fungi</taxon>
        <taxon>Fungi incertae sedis</taxon>
        <taxon>Mucoromycota</taxon>
        <taxon>Mucoromycotina</taxon>
        <taxon>Mucoromycetes</taxon>
        <taxon>Mucorales</taxon>
        <taxon>Lichtheimiaceae</taxon>
        <taxon>Lichtheimia</taxon>
    </lineage>
</organism>
<evidence type="ECO:0000256" key="1">
    <source>
        <dbReference type="ARBA" id="ARBA00004141"/>
    </source>
</evidence>
<dbReference type="GO" id="GO:0005385">
    <property type="term" value="F:zinc ion transmembrane transporter activity"/>
    <property type="evidence" value="ECO:0007669"/>
    <property type="project" value="TreeGrafter"/>
</dbReference>
<comment type="caution">
    <text evidence="7">The sequence shown here is derived from an EMBL/GenBank/DDBJ whole genome shotgun (WGS) entry which is preliminary data.</text>
</comment>
<evidence type="ECO:0000256" key="4">
    <source>
        <dbReference type="ARBA" id="ARBA00023136"/>
    </source>
</evidence>
<evidence type="ECO:0000256" key="3">
    <source>
        <dbReference type="ARBA" id="ARBA00022989"/>
    </source>
</evidence>
<accession>A0A068S052</accession>
<comment type="subcellular location">
    <subcellularLocation>
        <location evidence="1">Membrane</location>
        <topology evidence="1">Multi-pass membrane protein</topology>
    </subcellularLocation>
</comment>
<feature type="transmembrane region" description="Helical" evidence="6">
    <location>
        <begin position="298"/>
        <end position="320"/>
    </location>
</feature>
<evidence type="ECO:0000256" key="2">
    <source>
        <dbReference type="ARBA" id="ARBA00022692"/>
    </source>
</evidence>
<proteinExistence type="predicted"/>
<dbReference type="GO" id="GO:0006882">
    <property type="term" value="P:intracellular zinc ion homeostasis"/>
    <property type="evidence" value="ECO:0007669"/>
    <property type="project" value="TreeGrafter"/>
</dbReference>
<gene>
    <name evidence="7" type="ORF">LCOR_05822.1</name>
</gene>
<sequence>MSLQATAFAYLFPGSPMVNSLLATAYISIFPNLLLYFVPPDINTGALNVLVSFAVGGLLGDVFLHLLPHAFLGEHVESGAMVQVNEQKNVLIGMGIFGGLFFFFVMDKLMRVFNGGSGHDHHHHHQHQHQENDHDHATTSAVKDSKDNNNLRQRNGGKKNDDEKEEEHKHSNNNNNDGGIKLSAYLNLLADFTHNMTDGLAMAASFYASPSVGATTAVAVFFHEIPHEVGDYAILIQSGFTKQRAMMAQFTTAVGAFLGTIIGIVIEQMSRSSSPEKAAHDALHDGGIMATGLQWSDLVIPFTAGGFMYIATVGVIPELLEVTGKIQKDRRQALYEFGAMLVGLALMAVIAWNEGAA</sequence>
<keyword evidence="8" id="KW-1185">Reference proteome</keyword>
<dbReference type="STRING" id="1263082.A0A068S052"/>
<dbReference type="GO" id="GO:0016020">
    <property type="term" value="C:membrane"/>
    <property type="evidence" value="ECO:0007669"/>
    <property type="project" value="UniProtKB-SubCell"/>
</dbReference>
<feature type="transmembrane region" description="Helical" evidence="6">
    <location>
        <begin position="45"/>
        <end position="67"/>
    </location>
</feature>
<dbReference type="Pfam" id="PF02535">
    <property type="entry name" value="Zip"/>
    <property type="match status" value="1"/>
</dbReference>
<reference evidence="7" key="1">
    <citation type="submission" date="2013-08" db="EMBL/GenBank/DDBJ databases">
        <title>Gene expansion shapes genome architecture in the human pathogen Lichtheimia corymbifera: an evolutionary genomics analysis in the ancient terrestrial Mucorales (Mucoromycotina).</title>
        <authorList>
            <person name="Schwartze V.U."/>
            <person name="Winter S."/>
            <person name="Shelest E."/>
            <person name="Marcet-Houben M."/>
            <person name="Horn F."/>
            <person name="Wehner S."/>
            <person name="Hoffmann K."/>
            <person name="Riege K."/>
            <person name="Sammeth M."/>
            <person name="Nowrousian M."/>
            <person name="Valiante V."/>
            <person name="Linde J."/>
            <person name="Jacobsen I.D."/>
            <person name="Marz M."/>
            <person name="Brakhage A.A."/>
            <person name="Gabaldon T."/>
            <person name="Bocker S."/>
            <person name="Voigt K."/>
        </authorList>
    </citation>
    <scope>NUCLEOTIDE SEQUENCE [LARGE SCALE GENOMIC DNA]</scope>
    <source>
        <strain evidence="7">FSU 9682</strain>
    </source>
</reference>
<dbReference type="OrthoDB" id="200954at2759"/>
<evidence type="ECO:0000313" key="7">
    <source>
        <dbReference type="EMBL" id="CDH54591.1"/>
    </source>
</evidence>
<dbReference type="PANTHER" id="PTHR16950:SF16">
    <property type="entry name" value="ZINC TRANSPORTER ZIP13"/>
    <property type="match status" value="1"/>
</dbReference>
<feature type="transmembrane region" description="Helical" evidence="6">
    <location>
        <begin position="87"/>
        <end position="106"/>
    </location>
</feature>
<name>A0A068S052_9FUNG</name>
<protein>
    <submittedName>
        <fullName evidence="7">Zip zinc</fullName>
    </submittedName>
</protein>
<evidence type="ECO:0000256" key="5">
    <source>
        <dbReference type="SAM" id="MobiDB-lite"/>
    </source>
</evidence>
<dbReference type="VEuPathDB" id="FungiDB:LCOR_05822.1"/>
<feature type="compositionally biased region" description="Basic and acidic residues" evidence="5">
    <location>
        <begin position="158"/>
        <end position="170"/>
    </location>
</feature>
<dbReference type="EMBL" id="CBTN010000024">
    <property type="protein sequence ID" value="CDH54591.1"/>
    <property type="molecule type" value="Genomic_DNA"/>
</dbReference>
<evidence type="ECO:0000313" key="8">
    <source>
        <dbReference type="Proteomes" id="UP000027586"/>
    </source>
</evidence>
<keyword evidence="4 6" id="KW-0472">Membrane</keyword>
<feature type="region of interest" description="Disordered" evidence="5">
    <location>
        <begin position="117"/>
        <end position="177"/>
    </location>
</feature>
<feature type="transmembrane region" description="Helical" evidence="6">
    <location>
        <begin position="332"/>
        <end position="352"/>
    </location>
</feature>
<dbReference type="Proteomes" id="UP000027586">
    <property type="component" value="Unassembled WGS sequence"/>
</dbReference>
<evidence type="ECO:0000256" key="6">
    <source>
        <dbReference type="SAM" id="Phobius"/>
    </source>
</evidence>
<feature type="compositionally biased region" description="Basic and acidic residues" evidence="5">
    <location>
        <begin position="128"/>
        <end position="149"/>
    </location>
</feature>
<keyword evidence="2 6" id="KW-0812">Transmembrane</keyword>